<proteinExistence type="predicted"/>
<protein>
    <submittedName>
        <fullName evidence="1">Uncharacterized protein</fullName>
    </submittedName>
</protein>
<dbReference type="EMBL" id="CATZAR010000021">
    <property type="protein sequence ID" value="CAJ0806355.1"/>
    <property type="molecule type" value="Genomic_DNA"/>
</dbReference>
<evidence type="ECO:0000313" key="2">
    <source>
        <dbReference type="Proteomes" id="UP001189773"/>
    </source>
</evidence>
<keyword evidence="2" id="KW-1185">Reference proteome</keyword>
<organism evidence="1 2">
    <name type="scientific">Ralstonia thomasii</name>
    <dbReference type="NCBI Taxonomy" id="3058596"/>
    <lineage>
        <taxon>Bacteria</taxon>
        <taxon>Pseudomonadati</taxon>
        <taxon>Pseudomonadota</taxon>
        <taxon>Betaproteobacteria</taxon>
        <taxon>Burkholderiales</taxon>
        <taxon>Burkholderiaceae</taxon>
        <taxon>Ralstonia</taxon>
    </lineage>
</organism>
<dbReference type="Proteomes" id="UP001189773">
    <property type="component" value="Unassembled WGS sequence"/>
</dbReference>
<name>A0ABN9JF42_9RALS</name>
<dbReference type="RefSeq" id="WP_012436125.1">
    <property type="nucleotide sequence ID" value="NZ_CATWDO010000003.1"/>
</dbReference>
<comment type="caution">
    <text evidence="1">The sequence shown here is derived from an EMBL/GenBank/DDBJ whole genome shotgun (WGS) entry which is preliminary data.</text>
</comment>
<sequence>MTLPSWMFKDPAEVFEQTESRTCKGCMWEKSAKLLGKVHTVCTKLLPGGKRREHGKRCSNYDDGEG</sequence>
<gene>
    <name evidence="1" type="ORF">LMG18095_04429</name>
</gene>
<accession>A0ABN9JF42</accession>
<evidence type="ECO:0000313" key="1">
    <source>
        <dbReference type="EMBL" id="CAJ0806355.1"/>
    </source>
</evidence>
<reference evidence="1 2" key="1">
    <citation type="submission" date="2023-07" db="EMBL/GenBank/DDBJ databases">
        <authorList>
            <person name="Peeters C."/>
        </authorList>
    </citation>
    <scope>NUCLEOTIDE SEQUENCE [LARGE SCALE GENOMIC DNA]</scope>
    <source>
        <strain evidence="1 2">LMG 18095</strain>
    </source>
</reference>